<dbReference type="Pfam" id="PF08190">
    <property type="entry name" value="PIH1"/>
    <property type="match status" value="1"/>
</dbReference>
<dbReference type="Ensembl" id="ENSDCDT00010016073.1">
    <property type="protein sequence ID" value="ENSDCDP00010015224.1"/>
    <property type="gene ID" value="ENSDCDG00010006991.1"/>
</dbReference>
<dbReference type="InterPro" id="IPR012981">
    <property type="entry name" value="PIH1_N"/>
</dbReference>
<reference evidence="3" key="2">
    <citation type="submission" date="2025-08" db="UniProtKB">
        <authorList>
            <consortium name="Ensembl"/>
        </authorList>
    </citation>
    <scope>IDENTIFICATION</scope>
</reference>
<evidence type="ECO:0000256" key="1">
    <source>
        <dbReference type="ARBA" id="ARBA00008511"/>
    </source>
</evidence>
<accession>A0AAY4B2I2</accession>
<dbReference type="GO" id="GO:0060285">
    <property type="term" value="P:cilium-dependent cell motility"/>
    <property type="evidence" value="ECO:0007669"/>
    <property type="project" value="TreeGrafter"/>
</dbReference>
<reference evidence="3 4" key="1">
    <citation type="submission" date="2020-06" db="EMBL/GenBank/DDBJ databases">
        <authorList>
            <consortium name="Wellcome Sanger Institute Data Sharing"/>
        </authorList>
    </citation>
    <scope>NUCLEOTIDE SEQUENCE [LARGE SCALE GENOMIC DNA]</scope>
</reference>
<dbReference type="InterPro" id="IPR008978">
    <property type="entry name" value="HSP20-like_chaperone"/>
</dbReference>
<protein>
    <recommendedName>
        <fullName evidence="2">PIH1 N-terminal domain-containing protein</fullName>
    </recommendedName>
</protein>
<name>A0AAY4B2I2_9TELE</name>
<keyword evidence="4" id="KW-1185">Reference proteome</keyword>
<dbReference type="AlphaFoldDB" id="A0AAY4B2I2"/>
<dbReference type="GeneTree" id="ENSGT00510000048466"/>
<comment type="similarity">
    <text evidence="1">Belongs to the PIH1 family.</text>
</comment>
<evidence type="ECO:0000259" key="2">
    <source>
        <dbReference type="Pfam" id="PF08190"/>
    </source>
</evidence>
<dbReference type="GO" id="GO:0003351">
    <property type="term" value="P:epithelial cilium movement involved in extracellular fluid movement"/>
    <property type="evidence" value="ECO:0007669"/>
    <property type="project" value="TreeGrafter"/>
</dbReference>
<evidence type="ECO:0000313" key="3">
    <source>
        <dbReference type="Ensembl" id="ENSDCDP00010015224.1"/>
    </source>
</evidence>
<dbReference type="PANTHER" id="PTHR22997:SF3">
    <property type="entry name" value="PROTEIN KINTOUN"/>
    <property type="match status" value="1"/>
</dbReference>
<dbReference type="Gene3D" id="2.60.40.790">
    <property type="match status" value="1"/>
</dbReference>
<reference evidence="3" key="3">
    <citation type="submission" date="2025-09" db="UniProtKB">
        <authorList>
            <consortium name="Ensembl"/>
        </authorList>
    </citation>
    <scope>IDENTIFICATION</scope>
</reference>
<evidence type="ECO:0000313" key="4">
    <source>
        <dbReference type="Proteomes" id="UP000694580"/>
    </source>
</evidence>
<dbReference type="InterPro" id="IPR050734">
    <property type="entry name" value="PIH1/Kintoun_subfamily"/>
</dbReference>
<dbReference type="GO" id="GO:0005576">
    <property type="term" value="C:extracellular region"/>
    <property type="evidence" value="ECO:0007669"/>
    <property type="project" value="GOC"/>
</dbReference>
<proteinExistence type="inferred from homology"/>
<dbReference type="GO" id="GO:0070286">
    <property type="term" value="P:axonemal dynein complex assembly"/>
    <property type="evidence" value="ECO:0007669"/>
    <property type="project" value="TreeGrafter"/>
</dbReference>
<dbReference type="GO" id="GO:0005737">
    <property type="term" value="C:cytoplasm"/>
    <property type="evidence" value="ECO:0007669"/>
    <property type="project" value="TreeGrafter"/>
</dbReference>
<dbReference type="PANTHER" id="PTHR22997">
    <property type="entry name" value="PIH1 DOMAIN-CONTAINING PROTEIN 1"/>
    <property type="match status" value="1"/>
</dbReference>
<dbReference type="Proteomes" id="UP000694580">
    <property type="component" value="Chromosome 13"/>
</dbReference>
<organism evidence="3 4">
    <name type="scientific">Denticeps clupeoides</name>
    <name type="common">denticle herring</name>
    <dbReference type="NCBI Taxonomy" id="299321"/>
    <lineage>
        <taxon>Eukaryota</taxon>
        <taxon>Metazoa</taxon>
        <taxon>Chordata</taxon>
        <taxon>Craniata</taxon>
        <taxon>Vertebrata</taxon>
        <taxon>Euteleostomi</taxon>
        <taxon>Actinopterygii</taxon>
        <taxon>Neopterygii</taxon>
        <taxon>Teleostei</taxon>
        <taxon>Clupei</taxon>
        <taxon>Clupeiformes</taxon>
        <taxon>Denticipitoidei</taxon>
        <taxon>Denticipitidae</taxon>
        <taxon>Denticeps</taxon>
    </lineage>
</organism>
<sequence length="274" mass="31369">MEDDRFHELMRDYIKDISNTENWKKYEGEIKMLELERDVDIQFIHPTPYRVIKSRLEGEQKCFINICSNELIKAPEFKAAMNKNGKLGQFWSLPCSLTPGRTELNSKGKQHMTYDVMFHPDILKMASTNGRFMWLVDSTAVKAIQNAFKVQLDRKTIKVLKIKYKGVPIYTVKYRSVIDLQDFTCSRDSGPGPRPRDIIITINLPLLRSAADADLEVSGERLLLISHTPAYKLDLNLAYPVDESNATAVFNKGNKQLTVTLPVLTPKENLDVDM</sequence>
<feature type="domain" description="PIH1 N-terminal" evidence="2">
    <location>
        <begin position="17"/>
        <end position="169"/>
    </location>
</feature>